<evidence type="ECO:0000313" key="3">
    <source>
        <dbReference type="Proteomes" id="UP000276232"/>
    </source>
</evidence>
<protein>
    <submittedName>
        <fullName evidence="2">Uncharacterized protein</fullName>
    </submittedName>
</protein>
<dbReference type="Proteomes" id="UP000276232">
    <property type="component" value="Unassembled WGS sequence"/>
</dbReference>
<keyword evidence="3" id="KW-1185">Reference proteome</keyword>
<proteinExistence type="predicted"/>
<comment type="caution">
    <text evidence="2">The sequence shown here is derived from an EMBL/GenBank/DDBJ whole genome shotgun (WGS) entry which is preliminary data.</text>
</comment>
<evidence type="ECO:0000313" key="2">
    <source>
        <dbReference type="EMBL" id="ROP45974.1"/>
    </source>
</evidence>
<name>A0A3N1HTW3_9ACTN</name>
<dbReference type="AlphaFoldDB" id="A0A3N1HTW3"/>
<accession>A0A3N1HTW3</accession>
<dbReference type="InParanoid" id="A0A3N1HTW3"/>
<sequence>MATSPAYRRLMGLPEPPRPPLSLDRQHVLVETDEGPAAGLLVELAGDRARVMYACDEEDASQSLLETWVHVDDVVEVDAPPPV</sequence>
<reference evidence="2 3" key="1">
    <citation type="journal article" date="2015" name="Stand. Genomic Sci.">
        <title>Genomic Encyclopedia of Bacterial and Archaeal Type Strains, Phase III: the genomes of soil and plant-associated and newly described type strains.</title>
        <authorList>
            <person name="Whitman W.B."/>
            <person name="Woyke T."/>
            <person name="Klenk H.P."/>
            <person name="Zhou Y."/>
            <person name="Lilburn T.G."/>
            <person name="Beck B.J."/>
            <person name="De Vos P."/>
            <person name="Vandamme P."/>
            <person name="Eisen J.A."/>
            <person name="Garrity G."/>
            <person name="Hugenholtz P."/>
            <person name="Kyrpides N.C."/>
        </authorList>
    </citation>
    <scope>NUCLEOTIDE SEQUENCE [LARGE SCALE GENOMIC DNA]</scope>
    <source>
        <strain evidence="2 3">CECT 7306</strain>
    </source>
</reference>
<evidence type="ECO:0000256" key="1">
    <source>
        <dbReference type="SAM" id="MobiDB-lite"/>
    </source>
</evidence>
<organism evidence="2 3">
    <name type="scientific">Pseudokineococcus lusitanus</name>
    <dbReference type="NCBI Taxonomy" id="763993"/>
    <lineage>
        <taxon>Bacteria</taxon>
        <taxon>Bacillati</taxon>
        <taxon>Actinomycetota</taxon>
        <taxon>Actinomycetes</taxon>
        <taxon>Kineosporiales</taxon>
        <taxon>Kineosporiaceae</taxon>
        <taxon>Pseudokineococcus</taxon>
    </lineage>
</organism>
<dbReference type="EMBL" id="RJKN01000001">
    <property type="protein sequence ID" value="ROP45974.1"/>
    <property type="molecule type" value="Genomic_DNA"/>
</dbReference>
<gene>
    <name evidence="2" type="ORF">EDC03_0590</name>
</gene>
<feature type="region of interest" description="Disordered" evidence="1">
    <location>
        <begin position="1"/>
        <end position="21"/>
    </location>
</feature>